<proteinExistence type="predicted"/>
<dbReference type="Proteomes" id="UP001175271">
    <property type="component" value="Unassembled WGS sequence"/>
</dbReference>
<dbReference type="EMBL" id="JAUCMV010000004">
    <property type="protein sequence ID" value="KAK0401706.1"/>
    <property type="molecule type" value="Genomic_DNA"/>
</dbReference>
<reference evidence="2" key="1">
    <citation type="submission" date="2023-06" db="EMBL/GenBank/DDBJ databases">
        <title>Genomic analysis of the entomopathogenic nematode Steinernema hermaphroditum.</title>
        <authorList>
            <person name="Schwarz E.M."/>
            <person name="Heppert J.K."/>
            <person name="Baniya A."/>
            <person name="Schwartz H.T."/>
            <person name="Tan C.-H."/>
            <person name="Antoshechkin I."/>
            <person name="Sternberg P.W."/>
            <person name="Goodrich-Blair H."/>
            <person name="Dillman A.R."/>
        </authorList>
    </citation>
    <scope>NUCLEOTIDE SEQUENCE</scope>
    <source>
        <strain evidence="2">PS9179</strain>
        <tissue evidence="2">Whole animal</tissue>
    </source>
</reference>
<sequence length="68" mass="8159">MARLFMLVLFVLTVCTQVQSFRSYYSKYKFSNVPNFEPRSVPPDMEKFRDIRLLLTQPYVVNAQYKRS</sequence>
<gene>
    <name evidence="2" type="ORF">QR680_015930</name>
</gene>
<protein>
    <submittedName>
        <fullName evidence="2">Uncharacterized protein</fullName>
    </submittedName>
</protein>
<dbReference type="AlphaFoldDB" id="A0AA39H9G0"/>
<feature type="chain" id="PRO_5041361549" evidence="1">
    <location>
        <begin position="21"/>
        <end position="68"/>
    </location>
</feature>
<comment type="caution">
    <text evidence="2">The sequence shown here is derived from an EMBL/GenBank/DDBJ whole genome shotgun (WGS) entry which is preliminary data.</text>
</comment>
<evidence type="ECO:0000313" key="2">
    <source>
        <dbReference type="EMBL" id="KAK0401706.1"/>
    </source>
</evidence>
<evidence type="ECO:0000256" key="1">
    <source>
        <dbReference type="SAM" id="SignalP"/>
    </source>
</evidence>
<feature type="signal peptide" evidence="1">
    <location>
        <begin position="1"/>
        <end position="20"/>
    </location>
</feature>
<keyword evidence="1" id="KW-0732">Signal</keyword>
<evidence type="ECO:0000313" key="3">
    <source>
        <dbReference type="Proteomes" id="UP001175271"/>
    </source>
</evidence>
<organism evidence="2 3">
    <name type="scientific">Steinernema hermaphroditum</name>
    <dbReference type="NCBI Taxonomy" id="289476"/>
    <lineage>
        <taxon>Eukaryota</taxon>
        <taxon>Metazoa</taxon>
        <taxon>Ecdysozoa</taxon>
        <taxon>Nematoda</taxon>
        <taxon>Chromadorea</taxon>
        <taxon>Rhabditida</taxon>
        <taxon>Tylenchina</taxon>
        <taxon>Panagrolaimomorpha</taxon>
        <taxon>Strongyloidoidea</taxon>
        <taxon>Steinernematidae</taxon>
        <taxon>Steinernema</taxon>
    </lineage>
</organism>
<keyword evidence="3" id="KW-1185">Reference proteome</keyword>
<name>A0AA39H9G0_9BILA</name>
<accession>A0AA39H9G0</accession>